<evidence type="ECO:0000313" key="1">
    <source>
        <dbReference type="EMBL" id="NYD71298.1"/>
    </source>
</evidence>
<dbReference type="AlphaFoldDB" id="A0A852SQU4"/>
<comment type="caution">
    <text evidence="1">The sequence shown here is derived from an EMBL/GenBank/DDBJ whole genome shotgun (WGS) entry which is preliminary data.</text>
</comment>
<protein>
    <submittedName>
        <fullName evidence="1">Uncharacterized protein</fullName>
    </submittedName>
</protein>
<evidence type="ECO:0000313" key="2">
    <source>
        <dbReference type="Proteomes" id="UP000549913"/>
    </source>
</evidence>
<sequence length="225" mass="23858">MTDTRTRDAAEPAAQPVDAPSYGAGELAYALSLAEGPPRAQAERFLQVKPGFVTDQTAALGASSLVARGELTVDADVLEPRGGIRLLIVAIQTAVRWTEIAMMNEGDVEAAVYLQTPGLSMLLSPAAMSTWTMVVRAPDYTDAQFLARLVTDNAARHPLGTAYFGTELLGSPKHHLFVRPSAEPDPFGRRWDLADAEAPGDGRTDDVGDAALLDRLAAFTALPAA</sequence>
<name>A0A852SQU4_9MICO</name>
<dbReference type="EMBL" id="JACCBM010000001">
    <property type="protein sequence ID" value="NYD71298.1"/>
    <property type="molecule type" value="Genomic_DNA"/>
</dbReference>
<keyword evidence="2" id="KW-1185">Reference proteome</keyword>
<dbReference type="RefSeq" id="WP_179548286.1">
    <property type="nucleotide sequence ID" value="NZ_BSEW01000002.1"/>
</dbReference>
<reference evidence="1 2" key="1">
    <citation type="submission" date="2020-07" db="EMBL/GenBank/DDBJ databases">
        <title>Sequencing the genomes of 1000 actinobacteria strains.</title>
        <authorList>
            <person name="Klenk H.-P."/>
        </authorList>
    </citation>
    <scope>NUCLEOTIDE SEQUENCE [LARGE SCALE GENOMIC DNA]</scope>
    <source>
        <strain evidence="1 2">DSM 26474</strain>
    </source>
</reference>
<accession>A0A852SQU4</accession>
<organism evidence="1 2">
    <name type="scientific">Herbiconiux flava</name>
    <dbReference type="NCBI Taxonomy" id="881268"/>
    <lineage>
        <taxon>Bacteria</taxon>
        <taxon>Bacillati</taxon>
        <taxon>Actinomycetota</taxon>
        <taxon>Actinomycetes</taxon>
        <taxon>Micrococcales</taxon>
        <taxon>Microbacteriaceae</taxon>
        <taxon>Herbiconiux</taxon>
    </lineage>
</organism>
<dbReference type="Proteomes" id="UP000549913">
    <property type="component" value="Unassembled WGS sequence"/>
</dbReference>
<gene>
    <name evidence="1" type="ORF">BJ984_002456</name>
</gene>
<proteinExistence type="predicted"/>